<dbReference type="Gene3D" id="3.40.50.1110">
    <property type="entry name" value="SGNH hydrolase"/>
    <property type="match status" value="1"/>
</dbReference>
<dbReference type="EMBL" id="BK057796">
    <property type="protein sequence ID" value="DAE92266.1"/>
    <property type="molecule type" value="Genomic_DNA"/>
</dbReference>
<dbReference type="InterPro" id="IPR036514">
    <property type="entry name" value="SGNH_hydro_sf"/>
</dbReference>
<evidence type="ECO:0000313" key="1">
    <source>
        <dbReference type="EMBL" id="DAE92266.1"/>
    </source>
</evidence>
<proteinExistence type="predicted"/>
<dbReference type="SUPFAM" id="SSF52266">
    <property type="entry name" value="SGNH hydrolase"/>
    <property type="match status" value="1"/>
</dbReference>
<accession>A0A8S5RSE1</accession>
<organism evidence="1">
    <name type="scientific">Siphoviridae sp. ctFBb37</name>
    <dbReference type="NCBI Taxonomy" id="2827565"/>
    <lineage>
        <taxon>Viruses</taxon>
        <taxon>Duplodnaviria</taxon>
        <taxon>Heunggongvirae</taxon>
        <taxon>Uroviricota</taxon>
        <taxon>Caudoviricetes</taxon>
    </lineage>
</organism>
<name>A0A8S5RSE1_9CAUD</name>
<protein>
    <submittedName>
        <fullName evidence="1">XynB-like protein</fullName>
    </submittedName>
</protein>
<sequence length="535" mass="56613">MALTKVTYVDNQTVIEAAQLNAIQDEIIRVAAKVDNGGLVGPTDPAITVAIPPVVRVLTGGEFSIYYANVISRQNAIFWCSSVSGLTTRRYDDHLSVTANAAGTYPLQWKVYSSGYSLLASGTCTIIAVDNKAVTASALVIGDSTVTQGSYICQKLLSCFSAAGGALTLLGTRGTAPAKHEGRAGWKASDYCTKAADGTYTNPFYDNGFDFSHYMATQGYTGVGVVVIQLGINDVFYAGLDSFSAAETIGYMDAMVTSILAYDSSIKVIVDLLTPPNGNTSVFTEKYGTSQIDFVYRLNTIRLSKALMEHFAGNASVVVSPNNCVLNPTQDINDGVHPTEGGYAKLGQTIYETMLGVHDGDSGGGQTPSLWDMPARTGVQWPEYSDGAVGRDFSVDKYYYPLSFNGTTQSPANASMTDFAVGTDTLEFTIKSGGASASQLSGYGIVVPLALEVGKNYTFAAKCASANSGVNLMTYNVSDGVWTYASNARICYSTTELCSNVITPEAGKGYAICFSQKSGGVGTKNVFSQISLQEA</sequence>
<reference evidence="1" key="1">
    <citation type="journal article" date="2021" name="Proc. Natl. Acad. Sci. U.S.A.">
        <title>A Catalog of Tens of Thousands of Viruses from Human Metagenomes Reveals Hidden Associations with Chronic Diseases.</title>
        <authorList>
            <person name="Tisza M.J."/>
            <person name="Buck C.B."/>
        </authorList>
    </citation>
    <scope>NUCLEOTIDE SEQUENCE</scope>
    <source>
        <strain evidence="1">CtFBb37</strain>
    </source>
</reference>